<dbReference type="EMBL" id="KZ825420">
    <property type="protein sequence ID" value="RAH40080.1"/>
    <property type="molecule type" value="Genomic_DNA"/>
</dbReference>
<gene>
    <name evidence="1" type="ORF">BO95DRAFT_436999</name>
</gene>
<organism evidence="1 2">
    <name type="scientific">Aspergillus brunneoviolaceus CBS 621.78</name>
    <dbReference type="NCBI Taxonomy" id="1450534"/>
    <lineage>
        <taxon>Eukaryota</taxon>
        <taxon>Fungi</taxon>
        <taxon>Dikarya</taxon>
        <taxon>Ascomycota</taxon>
        <taxon>Pezizomycotina</taxon>
        <taxon>Eurotiomycetes</taxon>
        <taxon>Eurotiomycetidae</taxon>
        <taxon>Eurotiales</taxon>
        <taxon>Aspergillaceae</taxon>
        <taxon>Aspergillus</taxon>
        <taxon>Aspergillus subgen. Circumdati</taxon>
    </lineage>
</organism>
<protein>
    <submittedName>
        <fullName evidence="1">Uncharacterized protein</fullName>
    </submittedName>
</protein>
<dbReference type="Proteomes" id="UP000249057">
    <property type="component" value="Unassembled WGS sequence"/>
</dbReference>
<sequence>MGSQNSLDIPSSLSTVQVSIIDITYAPFVPTWQSMGPRIKGLGKRTALTYSFLVHHTDAFGRGEMGGDMRVDKCVEDIMKEHGVARNTVDAIIRSHAHIDHVGRPSRFSFRTKLVVGSGIKEAFYPGLPAVKAAPVVVREFLGRKVEGLTPSQFDLEIGGLKALDYFGDGNLYLLSAPGHALGHLKALSRTTEDTFIYLAGRR</sequence>
<accession>A0ACD1FT40</accession>
<proteinExistence type="predicted"/>
<name>A0ACD1FT40_9EURO</name>
<evidence type="ECO:0000313" key="2">
    <source>
        <dbReference type="Proteomes" id="UP000249057"/>
    </source>
</evidence>
<keyword evidence="2" id="KW-1185">Reference proteome</keyword>
<evidence type="ECO:0000313" key="1">
    <source>
        <dbReference type="EMBL" id="RAH40080.1"/>
    </source>
</evidence>
<reference evidence="1" key="1">
    <citation type="submission" date="2018-02" db="EMBL/GenBank/DDBJ databases">
        <title>The genomes of Aspergillus section Nigri reveals drivers in fungal speciation.</title>
        <authorList>
            <consortium name="DOE Joint Genome Institute"/>
            <person name="Vesth T.C."/>
            <person name="Nybo J."/>
            <person name="Theobald S."/>
            <person name="Brandl J."/>
            <person name="Frisvad J.C."/>
            <person name="Nielsen K.F."/>
            <person name="Lyhne E.K."/>
            <person name="Kogle M.E."/>
            <person name="Kuo A."/>
            <person name="Riley R."/>
            <person name="Clum A."/>
            <person name="Nolan M."/>
            <person name="Lipzen A."/>
            <person name="Salamov A."/>
            <person name="Henrissat B."/>
            <person name="Wiebenga A."/>
            <person name="De vries R.P."/>
            <person name="Grigoriev I.V."/>
            <person name="Mortensen U.H."/>
            <person name="Andersen M.R."/>
            <person name="Baker S.E."/>
        </authorList>
    </citation>
    <scope>NUCLEOTIDE SEQUENCE</scope>
    <source>
        <strain evidence="1">CBS 621.78</strain>
    </source>
</reference>